<dbReference type="InterPro" id="IPR019147">
    <property type="entry name" value="SWAP_N_domain"/>
</dbReference>
<dbReference type="InterPro" id="IPR035967">
    <property type="entry name" value="SWAP/Surp_sf"/>
</dbReference>
<dbReference type="SUPFAM" id="SSF109905">
    <property type="entry name" value="Surp module (SWAP domain)"/>
    <property type="match status" value="1"/>
</dbReference>
<keyword evidence="6" id="KW-0508">mRNA splicing</keyword>
<dbReference type="InterPro" id="IPR040397">
    <property type="entry name" value="SWAP"/>
</dbReference>
<dbReference type="SMART" id="SM01141">
    <property type="entry name" value="DRY_EERY"/>
    <property type="match status" value="1"/>
</dbReference>
<evidence type="ECO:0000256" key="1">
    <source>
        <dbReference type="ARBA" id="ARBA00022664"/>
    </source>
</evidence>
<evidence type="ECO:0000256" key="3">
    <source>
        <dbReference type="ARBA" id="ARBA00022884"/>
    </source>
</evidence>
<keyword evidence="3" id="KW-0694">RNA-binding</keyword>
<dbReference type="OrthoDB" id="5836667at2759"/>
<feature type="domain" description="SURP motif" evidence="8">
    <location>
        <begin position="201"/>
        <end position="242"/>
    </location>
</feature>
<dbReference type="Pfam" id="PF09750">
    <property type="entry name" value="DRY_EERY"/>
    <property type="match status" value="1"/>
</dbReference>
<dbReference type="GO" id="GO:0000395">
    <property type="term" value="P:mRNA 5'-splice site recognition"/>
    <property type="evidence" value="ECO:0007669"/>
    <property type="project" value="TreeGrafter"/>
</dbReference>
<dbReference type="GO" id="GO:0003723">
    <property type="term" value="F:RNA binding"/>
    <property type="evidence" value="ECO:0007669"/>
    <property type="project" value="UniProtKB-KW"/>
</dbReference>
<evidence type="ECO:0000313" key="11">
    <source>
        <dbReference type="Proteomes" id="UP000332933"/>
    </source>
</evidence>
<gene>
    <name evidence="10" type="primary">Aste57867_22447</name>
    <name evidence="9" type="ORF">As57867_022377</name>
    <name evidence="10" type="ORF">ASTE57867_22447</name>
</gene>
<dbReference type="Pfam" id="PF01805">
    <property type="entry name" value="Surp"/>
    <property type="match status" value="1"/>
</dbReference>
<sequence>MGSTMDDTKAPTSAANLIPMLRAFWRIISVQQSICHSVKYTLTFQMHQDANVSANDDGVNQSQLCTIFIDDDTAWNLHQEKHLISFNGDTDLRLDRFDARNLLTDRTHFRQLKKKAVPTDAEVAVKATLDAIRYRDYYPKEVNSPEEDDVEERVEPNRFPFDYAGETAAAQVRHANDRPFRASFSIPSPLDKPMTVQEHRVIASTAKSVRGHRQLEFLLKAKLVSSPQFAFLSSAHPLHAYYCFLRDDLSLVSLLASLDDTPKPSLVAADYESADDSDGDNGRTSAQAARLKRAKAMAAYYASR</sequence>
<keyword evidence="2" id="KW-0677">Repeat</keyword>
<dbReference type="EMBL" id="CAADRA010007084">
    <property type="protein sequence ID" value="VFT99107.1"/>
    <property type="molecule type" value="Genomic_DNA"/>
</dbReference>
<dbReference type="Gene3D" id="1.10.10.790">
    <property type="entry name" value="Surp module"/>
    <property type="match status" value="1"/>
</dbReference>
<dbReference type="PANTHER" id="PTHR13161">
    <property type="entry name" value="SPLICING FACTOR SUPPRESSOR OF WHITE APRICOT"/>
    <property type="match status" value="1"/>
</dbReference>
<reference evidence="9" key="2">
    <citation type="submission" date="2019-06" db="EMBL/GenBank/DDBJ databases">
        <title>Genomics analysis of Aphanomyces spp. identifies a new class of oomycete effector associated with host adaptation.</title>
        <authorList>
            <person name="Gaulin E."/>
        </authorList>
    </citation>
    <scope>NUCLEOTIDE SEQUENCE</scope>
    <source>
        <strain evidence="9">CBS 578.67</strain>
    </source>
</reference>
<dbReference type="PANTHER" id="PTHR13161:SF15">
    <property type="entry name" value="SPLICING FACTOR, SUPPRESSOR OF WHITE-APRICOT HOMOLOG"/>
    <property type="match status" value="1"/>
</dbReference>
<proteinExistence type="predicted"/>
<evidence type="ECO:0000313" key="9">
    <source>
        <dbReference type="EMBL" id="KAF0685700.1"/>
    </source>
</evidence>
<evidence type="ECO:0000256" key="6">
    <source>
        <dbReference type="ARBA" id="ARBA00023187"/>
    </source>
</evidence>
<dbReference type="Proteomes" id="UP000332933">
    <property type="component" value="Unassembled WGS sequence"/>
</dbReference>
<keyword evidence="5" id="KW-0804">Transcription</keyword>
<keyword evidence="11" id="KW-1185">Reference proteome</keyword>
<protein>
    <submittedName>
        <fullName evidence="10">Aste57867_22447 protein</fullName>
    </submittedName>
</protein>
<evidence type="ECO:0000259" key="8">
    <source>
        <dbReference type="PROSITE" id="PS50128"/>
    </source>
</evidence>
<accession>A0A485LK48</accession>
<evidence type="ECO:0000313" key="10">
    <source>
        <dbReference type="EMBL" id="VFT99107.1"/>
    </source>
</evidence>
<dbReference type="EMBL" id="VJMH01007058">
    <property type="protein sequence ID" value="KAF0685700.1"/>
    <property type="molecule type" value="Genomic_DNA"/>
</dbReference>
<dbReference type="AlphaFoldDB" id="A0A485LK48"/>
<evidence type="ECO:0000256" key="4">
    <source>
        <dbReference type="ARBA" id="ARBA00023015"/>
    </source>
</evidence>
<evidence type="ECO:0000256" key="5">
    <source>
        <dbReference type="ARBA" id="ARBA00023163"/>
    </source>
</evidence>
<dbReference type="InterPro" id="IPR000061">
    <property type="entry name" value="Surp"/>
</dbReference>
<evidence type="ECO:0000256" key="7">
    <source>
        <dbReference type="SAM" id="MobiDB-lite"/>
    </source>
</evidence>
<feature type="region of interest" description="Disordered" evidence="7">
    <location>
        <begin position="269"/>
        <end position="288"/>
    </location>
</feature>
<name>A0A485LK48_9STRA</name>
<keyword evidence="4" id="KW-0805">Transcription regulation</keyword>
<reference evidence="10 11" key="1">
    <citation type="submission" date="2019-03" db="EMBL/GenBank/DDBJ databases">
        <authorList>
            <person name="Gaulin E."/>
            <person name="Dumas B."/>
        </authorList>
    </citation>
    <scope>NUCLEOTIDE SEQUENCE [LARGE SCALE GENOMIC DNA]</scope>
    <source>
        <strain evidence="10">CBS 568.67</strain>
    </source>
</reference>
<evidence type="ECO:0000256" key="2">
    <source>
        <dbReference type="ARBA" id="ARBA00022737"/>
    </source>
</evidence>
<organism evidence="10 11">
    <name type="scientific">Aphanomyces stellatus</name>
    <dbReference type="NCBI Taxonomy" id="120398"/>
    <lineage>
        <taxon>Eukaryota</taxon>
        <taxon>Sar</taxon>
        <taxon>Stramenopiles</taxon>
        <taxon>Oomycota</taxon>
        <taxon>Saprolegniomycetes</taxon>
        <taxon>Saprolegniales</taxon>
        <taxon>Verrucalvaceae</taxon>
        <taxon>Aphanomyces</taxon>
    </lineage>
</organism>
<keyword evidence="1" id="KW-0507">mRNA processing</keyword>
<dbReference type="PROSITE" id="PS50128">
    <property type="entry name" value="SURP"/>
    <property type="match status" value="1"/>
</dbReference>